<protein>
    <recommendedName>
        <fullName evidence="1">DUF4325 domain-containing protein</fullName>
    </recommendedName>
</protein>
<dbReference type="Pfam" id="PF14213">
    <property type="entry name" value="DUF4325"/>
    <property type="match status" value="1"/>
</dbReference>
<organism evidence="2 6">
    <name type="scientific">Streptococcus suis</name>
    <dbReference type="NCBI Taxonomy" id="1307"/>
    <lineage>
        <taxon>Bacteria</taxon>
        <taxon>Bacillati</taxon>
        <taxon>Bacillota</taxon>
        <taxon>Bacilli</taxon>
        <taxon>Lactobacillales</taxon>
        <taxon>Streptococcaceae</taxon>
        <taxon>Streptococcus</taxon>
    </lineage>
</organism>
<evidence type="ECO:0000313" key="4">
    <source>
        <dbReference type="EMBL" id="TQE87330.1"/>
    </source>
</evidence>
<dbReference type="InterPro" id="IPR025474">
    <property type="entry name" value="DUF4325"/>
</dbReference>
<accession>A0A0Z8NG87</accession>
<sequence>MEKIEIKGIPNSLARLIGFELGVHVYNENNLNNIDLKDKVEIVFPETIEKISSSFVQGFFSGFIKKVGKNTAKEQVIIKMKDDELTSMFYRKLYY</sequence>
<evidence type="ECO:0000313" key="6">
    <source>
        <dbReference type="Proteomes" id="UP000075041"/>
    </source>
</evidence>
<dbReference type="Proteomes" id="UP000315224">
    <property type="component" value="Unassembled WGS sequence"/>
</dbReference>
<dbReference type="RefSeq" id="WP_023369522.1">
    <property type="nucleotide sequence ID" value="NZ_CECR01000010.1"/>
</dbReference>
<feature type="domain" description="DUF4325" evidence="1">
    <location>
        <begin position="36"/>
        <end position="79"/>
    </location>
</feature>
<dbReference type="AlphaFoldDB" id="A0A0Z8NG87"/>
<evidence type="ECO:0000313" key="2">
    <source>
        <dbReference type="EMBL" id="CYU08130.1"/>
    </source>
</evidence>
<reference evidence="5 6" key="1">
    <citation type="submission" date="2016-02" db="EMBL/GenBank/DDBJ databases">
        <authorList>
            <consortium name="Pathogen Informatics"/>
        </authorList>
    </citation>
    <scope>NUCLEOTIDE SEQUENCE [LARGE SCALE GENOMIC DNA]</scope>
    <source>
        <strain evidence="2 6">LOLA-SS005</strain>
        <strain evidence="3 5">LSS78</strain>
    </source>
</reference>
<evidence type="ECO:0000259" key="1">
    <source>
        <dbReference type="Pfam" id="PF14213"/>
    </source>
</evidence>
<evidence type="ECO:0000313" key="7">
    <source>
        <dbReference type="Proteomes" id="UP000315224"/>
    </source>
</evidence>
<evidence type="ECO:0000313" key="5">
    <source>
        <dbReference type="Proteomes" id="UP000074356"/>
    </source>
</evidence>
<name>A0A0Z8NG87_STRSU</name>
<dbReference type="EMBL" id="FIIB01000002">
    <property type="protein sequence ID" value="CYV37459.1"/>
    <property type="molecule type" value="Genomic_DNA"/>
</dbReference>
<evidence type="ECO:0000313" key="3">
    <source>
        <dbReference type="EMBL" id="CYV37459.1"/>
    </source>
</evidence>
<dbReference type="Proteomes" id="UP000075041">
    <property type="component" value="Unassembled WGS sequence"/>
</dbReference>
<dbReference type="EMBL" id="FIFJ01000015">
    <property type="protein sequence ID" value="CYU08130.1"/>
    <property type="molecule type" value="Genomic_DNA"/>
</dbReference>
<reference evidence="4 7" key="2">
    <citation type="submission" date="2019-06" db="EMBL/GenBank/DDBJ databases">
        <title>Comprehensive assessment of Oxford Nanopore MinION sequencing for bacterial characterization and routine diagnosis.</title>
        <authorList>
            <person name="Tan S."/>
            <person name="Dvorak C.M.T."/>
            <person name="Gebhart C."/>
            <person name="Estrada A."/>
            <person name="Marthaler D.G."/>
            <person name="Murtaugh M.P."/>
        </authorList>
    </citation>
    <scope>NUCLEOTIDE SEQUENCE [LARGE SCALE GENOMIC DNA]</scope>
    <source>
        <strain evidence="4 7">2017UMN1435.21</strain>
    </source>
</reference>
<dbReference type="EMBL" id="VIEK01000014">
    <property type="protein sequence ID" value="TQE87330.1"/>
    <property type="molecule type" value="Genomic_DNA"/>
</dbReference>
<proteinExistence type="predicted"/>
<gene>
    <name evidence="2" type="ORF">ERS132356_01330</name>
    <name evidence="3" type="ORF">ERS132440_00262</name>
    <name evidence="4" type="ORF">FH692_08775</name>
</gene>
<dbReference type="Proteomes" id="UP000074356">
    <property type="component" value="Unassembled WGS sequence"/>
</dbReference>